<feature type="domain" description="NAD-dependent epimerase/dehydratase" evidence="1">
    <location>
        <begin position="9"/>
        <end position="208"/>
    </location>
</feature>
<reference evidence="2 3" key="1">
    <citation type="journal article" date="2021" name="Int. J. Syst. Evol. Microbiol.">
        <title>Novosphingobium decolorationis sp. nov., an aniline blue-decolourizing bacterium isolated from East Pacific sediment.</title>
        <authorList>
            <person name="Chen X."/>
            <person name="Dong B."/>
            <person name="Chen T."/>
            <person name="Ren N."/>
            <person name="Wang J."/>
            <person name="Xu Y."/>
            <person name="Yang J."/>
            <person name="Zhu S."/>
            <person name="Chen J."/>
        </authorList>
    </citation>
    <scope>NUCLEOTIDE SEQUENCE [LARGE SCALE GENOMIC DNA]</scope>
    <source>
        <strain evidence="2 3">502str22</strain>
    </source>
</reference>
<sequence length="323" mass="35938">MQIPENAWVMVTGGRGFIGTHLVRLLLEKGLRVVSVDTVEPSSSPPEGLTDVQCDLRDRARMEAVFAAHPFACVYDLASFTEVDLDRAAYRRNVEATEAMVSYLAPRPQIKYIFFSTQFVHRVAETLPASDTDYHPVEAYGESKVLSEKTIYAGLPKEQFLILRPSYIWGPGLHRFRDGLLKNLRKGRMLVSNSRALKRSYGYVETVACQAYCFSQLDFAALPHKVYYVTDPPIALSEFCDYLTSAMGEGRYHKVPSRLIRLLGVAGNAMKKLGLPAPINGTQARETTTAFPVPTSRTTDLVPCRTDYASAAKKTAAWAGETR</sequence>
<dbReference type="Proteomes" id="UP000677126">
    <property type="component" value="Chromosome"/>
</dbReference>
<gene>
    <name evidence="2" type="ORF">HT578_08370</name>
</gene>
<dbReference type="InterPro" id="IPR036291">
    <property type="entry name" value="NAD(P)-bd_dom_sf"/>
</dbReference>
<accession>A0ABX8E461</accession>
<protein>
    <submittedName>
        <fullName evidence="2">NAD(P)-dependent oxidoreductase</fullName>
    </submittedName>
</protein>
<name>A0ABX8E461_9SPHN</name>
<dbReference type="InterPro" id="IPR050177">
    <property type="entry name" value="Lipid_A_modif_metabolic_enz"/>
</dbReference>
<proteinExistence type="predicted"/>
<evidence type="ECO:0000313" key="3">
    <source>
        <dbReference type="Proteomes" id="UP000677126"/>
    </source>
</evidence>
<evidence type="ECO:0000313" key="2">
    <source>
        <dbReference type="EMBL" id="QVM83710.1"/>
    </source>
</evidence>
<evidence type="ECO:0000259" key="1">
    <source>
        <dbReference type="Pfam" id="PF01370"/>
    </source>
</evidence>
<dbReference type="SUPFAM" id="SSF51735">
    <property type="entry name" value="NAD(P)-binding Rossmann-fold domains"/>
    <property type="match status" value="1"/>
</dbReference>
<dbReference type="RefSeq" id="WP_213503642.1">
    <property type="nucleotide sequence ID" value="NZ_CP054856.1"/>
</dbReference>
<dbReference type="PANTHER" id="PTHR43245:SF13">
    <property type="entry name" value="UDP-D-APIOSE_UDP-D-XYLOSE SYNTHASE 2"/>
    <property type="match status" value="1"/>
</dbReference>
<organism evidence="2 3">
    <name type="scientific">Novosphingobium decolorationis</name>
    <dbReference type="NCBI Taxonomy" id="2698673"/>
    <lineage>
        <taxon>Bacteria</taxon>
        <taxon>Pseudomonadati</taxon>
        <taxon>Pseudomonadota</taxon>
        <taxon>Alphaproteobacteria</taxon>
        <taxon>Sphingomonadales</taxon>
        <taxon>Sphingomonadaceae</taxon>
        <taxon>Novosphingobium</taxon>
    </lineage>
</organism>
<dbReference type="Gene3D" id="3.40.50.720">
    <property type="entry name" value="NAD(P)-binding Rossmann-like Domain"/>
    <property type="match status" value="1"/>
</dbReference>
<dbReference type="Pfam" id="PF01370">
    <property type="entry name" value="Epimerase"/>
    <property type="match status" value="1"/>
</dbReference>
<keyword evidence="3" id="KW-1185">Reference proteome</keyword>
<dbReference type="InterPro" id="IPR001509">
    <property type="entry name" value="Epimerase_deHydtase"/>
</dbReference>
<dbReference type="PANTHER" id="PTHR43245">
    <property type="entry name" value="BIFUNCTIONAL POLYMYXIN RESISTANCE PROTEIN ARNA"/>
    <property type="match status" value="1"/>
</dbReference>
<dbReference type="EMBL" id="CP054856">
    <property type="protein sequence ID" value="QVM83710.1"/>
    <property type="molecule type" value="Genomic_DNA"/>
</dbReference>